<dbReference type="InterPro" id="IPR009081">
    <property type="entry name" value="PP-bd_ACP"/>
</dbReference>
<reference evidence="4 5" key="1">
    <citation type="submission" date="2020-07" db="EMBL/GenBank/DDBJ databases">
        <title>Genomic Encyclopedia of Type Strains, Phase IV (KMG-IV): sequencing the most valuable type-strain genomes for metagenomic binning, comparative biology and taxonomic classification.</title>
        <authorList>
            <person name="Goeker M."/>
        </authorList>
    </citation>
    <scope>NUCLEOTIDE SEQUENCE [LARGE SCALE GENOMIC DNA]</scope>
    <source>
        <strain evidence="4 5">DSM 45533</strain>
    </source>
</reference>
<comment type="caution">
    <text evidence="4">The sequence shown here is derived from an EMBL/GenBank/DDBJ whole genome shotgun (WGS) entry which is preliminary data.</text>
</comment>
<dbReference type="InterPro" id="IPR020806">
    <property type="entry name" value="PKS_PP-bd"/>
</dbReference>
<dbReference type="InterPro" id="IPR036736">
    <property type="entry name" value="ACP-like_sf"/>
</dbReference>
<evidence type="ECO:0000256" key="2">
    <source>
        <dbReference type="ARBA" id="ARBA00022553"/>
    </source>
</evidence>
<dbReference type="EMBL" id="JACDUR010000007">
    <property type="protein sequence ID" value="MBA2895406.1"/>
    <property type="molecule type" value="Genomic_DNA"/>
</dbReference>
<dbReference type="AlphaFoldDB" id="A0A7W0HU50"/>
<accession>A0A7W0HU50</accession>
<feature type="domain" description="Carrier" evidence="3">
    <location>
        <begin position="2"/>
        <end position="77"/>
    </location>
</feature>
<dbReference type="SMART" id="SM00823">
    <property type="entry name" value="PKS_PP"/>
    <property type="match status" value="1"/>
</dbReference>
<keyword evidence="2" id="KW-0597">Phosphoprotein</keyword>
<dbReference type="GO" id="GO:0031177">
    <property type="term" value="F:phosphopantetheine binding"/>
    <property type="evidence" value="ECO:0007669"/>
    <property type="project" value="InterPro"/>
</dbReference>
<name>A0A7W0HU50_9ACTN</name>
<keyword evidence="1" id="KW-0596">Phosphopantetheine</keyword>
<gene>
    <name evidence="4" type="ORF">HNR30_006792</name>
</gene>
<dbReference type="Gene3D" id="1.10.1200.10">
    <property type="entry name" value="ACP-like"/>
    <property type="match status" value="1"/>
</dbReference>
<evidence type="ECO:0000259" key="3">
    <source>
        <dbReference type="PROSITE" id="PS50075"/>
    </source>
</evidence>
<protein>
    <submittedName>
        <fullName evidence="4">Polyketide biosynthesis acyl carrier protein</fullName>
    </submittedName>
</protein>
<sequence length="78" mass="8654">MTAREKVWSAVREGITDILPGARIEGDLHLRDLGADSVDRVEIILGVLDRLGVEEPLSSFSEIPNINALVDFLVERVR</sequence>
<dbReference type="RefSeq" id="WP_181614163.1">
    <property type="nucleotide sequence ID" value="NZ_BAABAM010000009.1"/>
</dbReference>
<proteinExistence type="predicted"/>
<keyword evidence="5" id="KW-1185">Reference proteome</keyword>
<organism evidence="4 5">
    <name type="scientific">Nonomuraea soli</name>
    <dbReference type="NCBI Taxonomy" id="1032476"/>
    <lineage>
        <taxon>Bacteria</taxon>
        <taxon>Bacillati</taxon>
        <taxon>Actinomycetota</taxon>
        <taxon>Actinomycetes</taxon>
        <taxon>Streptosporangiales</taxon>
        <taxon>Streptosporangiaceae</taxon>
        <taxon>Nonomuraea</taxon>
    </lineage>
</organism>
<dbReference type="PROSITE" id="PS50075">
    <property type="entry name" value="CARRIER"/>
    <property type="match status" value="1"/>
</dbReference>
<evidence type="ECO:0000256" key="1">
    <source>
        <dbReference type="ARBA" id="ARBA00022450"/>
    </source>
</evidence>
<dbReference type="Pfam" id="PF00550">
    <property type="entry name" value="PP-binding"/>
    <property type="match status" value="1"/>
</dbReference>
<evidence type="ECO:0000313" key="5">
    <source>
        <dbReference type="Proteomes" id="UP000530928"/>
    </source>
</evidence>
<dbReference type="Proteomes" id="UP000530928">
    <property type="component" value="Unassembled WGS sequence"/>
</dbReference>
<dbReference type="SUPFAM" id="SSF47336">
    <property type="entry name" value="ACP-like"/>
    <property type="match status" value="1"/>
</dbReference>
<evidence type="ECO:0000313" key="4">
    <source>
        <dbReference type="EMBL" id="MBA2895406.1"/>
    </source>
</evidence>